<evidence type="ECO:0000256" key="1">
    <source>
        <dbReference type="SAM" id="Phobius"/>
    </source>
</evidence>
<keyword evidence="3" id="KW-1185">Reference proteome</keyword>
<sequence length="145" mass="15893">MERQPVTDLDALELEGCTCENKYNPFSSKKWTATSGNGLHVSVVCDACHLEMREIPGEDRLHYSDHDGVAGYFRLSRHSKPFVDLLLVGAIVFAILWGNLVGRQCELSALRNMVNLVEHYLDSGNQDVAAPPAVVPGSPQDSGIL</sequence>
<dbReference type="OrthoDB" id="387657at2759"/>
<feature type="transmembrane region" description="Helical" evidence="1">
    <location>
        <begin position="82"/>
        <end position="102"/>
    </location>
</feature>
<dbReference type="AlphaFoldDB" id="A0A3P6TN90"/>
<keyword evidence="1" id="KW-1133">Transmembrane helix</keyword>
<protein>
    <submittedName>
        <fullName evidence="2">Uncharacterized protein</fullName>
    </submittedName>
</protein>
<keyword evidence="1" id="KW-0472">Membrane</keyword>
<proteinExistence type="predicted"/>
<name>A0A3P6TN90_DIBLA</name>
<evidence type="ECO:0000313" key="2">
    <source>
        <dbReference type="EMBL" id="VDK89616.1"/>
    </source>
</evidence>
<evidence type="ECO:0000313" key="3">
    <source>
        <dbReference type="Proteomes" id="UP000281553"/>
    </source>
</evidence>
<keyword evidence="1" id="KW-0812">Transmembrane</keyword>
<dbReference type="EMBL" id="UYRU01045466">
    <property type="protein sequence ID" value="VDK89616.1"/>
    <property type="molecule type" value="Genomic_DNA"/>
</dbReference>
<dbReference type="Proteomes" id="UP000281553">
    <property type="component" value="Unassembled WGS sequence"/>
</dbReference>
<organism evidence="2 3">
    <name type="scientific">Dibothriocephalus latus</name>
    <name type="common">Fish tapeworm</name>
    <name type="synonym">Diphyllobothrium latum</name>
    <dbReference type="NCBI Taxonomy" id="60516"/>
    <lineage>
        <taxon>Eukaryota</taxon>
        <taxon>Metazoa</taxon>
        <taxon>Spiralia</taxon>
        <taxon>Lophotrochozoa</taxon>
        <taxon>Platyhelminthes</taxon>
        <taxon>Cestoda</taxon>
        <taxon>Eucestoda</taxon>
        <taxon>Diphyllobothriidea</taxon>
        <taxon>Diphyllobothriidae</taxon>
        <taxon>Dibothriocephalus</taxon>
    </lineage>
</organism>
<gene>
    <name evidence="2" type="ORF">DILT_LOCUS4433</name>
</gene>
<reference evidence="2 3" key="1">
    <citation type="submission" date="2018-11" db="EMBL/GenBank/DDBJ databases">
        <authorList>
            <consortium name="Pathogen Informatics"/>
        </authorList>
    </citation>
    <scope>NUCLEOTIDE SEQUENCE [LARGE SCALE GENOMIC DNA]</scope>
</reference>
<accession>A0A3P6TN90</accession>